<proteinExistence type="predicted"/>
<keyword evidence="2" id="KW-1185">Reference proteome</keyword>
<protein>
    <submittedName>
        <fullName evidence="1">Uncharacterized protein</fullName>
    </submittedName>
</protein>
<sequence>MFTEDHRCGIVVASTIPGEAPSEKSLKTKGKHGDHEVRCVKRKLLLEALEMELPSGTIRYFSKVVSIEESGCFKWCI</sequence>
<reference evidence="2" key="1">
    <citation type="journal article" date="2023" name="G3 (Bethesda)">
        <title>Genome assembly and association tests identify interacting loci associated with vigor, precocity, and sex in interspecific pistachio rootstocks.</title>
        <authorList>
            <person name="Palmer W."/>
            <person name="Jacygrad E."/>
            <person name="Sagayaradj S."/>
            <person name="Cavanaugh K."/>
            <person name="Han R."/>
            <person name="Bertier L."/>
            <person name="Beede B."/>
            <person name="Kafkas S."/>
            <person name="Golino D."/>
            <person name="Preece J."/>
            <person name="Michelmore R."/>
        </authorList>
    </citation>
    <scope>NUCLEOTIDE SEQUENCE [LARGE SCALE GENOMIC DNA]</scope>
</reference>
<comment type="caution">
    <text evidence="1">The sequence shown here is derived from an EMBL/GenBank/DDBJ whole genome shotgun (WGS) entry which is preliminary data.</text>
</comment>
<organism evidence="1 2">
    <name type="scientific">Pistacia integerrima</name>
    <dbReference type="NCBI Taxonomy" id="434235"/>
    <lineage>
        <taxon>Eukaryota</taxon>
        <taxon>Viridiplantae</taxon>
        <taxon>Streptophyta</taxon>
        <taxon>Embryophyta</taxon>
        <taxon>Tracheophyta</taxon>
        <taxon>Spermatophyta</taxon>
        <taxon>Magnoliopsida</taxon>
        <taxon>eudicotyledons</taxon>
        <taxon>Gunneridae</taxon>
        <taxon>Pentapetalae</taxon>
        <taxon>rosids</taxon>
        <taxon>malvids</taxon>
        <taxon>Sapindales</taxon>
        <taxon>Anacardiaceae</taxon>
        <taxon>Pistacia</taxon>
    </lineage>
</organism>
<evidence type="ECO:0000313" key="1">
    <source>
        <dbReference type="EMBL" id="KAJ0009699.1"/>
    </source>
</evidence>
<name>A0ACC0X4N1_9ROSI</name>
<evidence type="ECO:0000313" key="2">
    <source>
        <dbReference type="Proteomes" id="UP001163603"/>
    </source>
</evidence>
<dbReference type="Proteomes" id="UP001163603">
    <property type="component" value="Chromosome 14"/>
</dbReference>
<gene>
    <name evidence="1" type="ORF">Pint_33988</name>
</gene>
<accession>A0ACC0X4N1</accession>
<dbReference type="EMBL" id="CM047749">
    <property type="protein sequence ID" value="KAJ0009699.1"/>
    <property type="molecule type" value="Genomic_DNA"/>
</dbReference>